<evidence type="ECO:0000313" key="2">
    <source>
        <dbReference type="Proteomes" id="UP000824120"/>
    </source>
</evidence>
<name>A0A9J5W4V4_SOLCO</name>
<organism evidence="1 2">
    <name type="scientific">Solanum commersonii</name>
    <name type="common">Commerson's wild potato</name>
    <name type="synonym">Commerson's nightshade</name>
    <dbReference type="NCBI Taxonomy" id="4109"/>
    <lineage>
        <taxon>Eukaryota</taxon>
        <taxon>Viridiplantae</taxon>
        <taxon>Streptophyta</taxon>
        <taxon>Embryophyta</taxon>
        <taxon>Tracheophyta</taxon>
        <taxon>Spermatophyta</taxon>
        <taxon>Magnoliopsida</taxon>
        <taxon>eudicotyledons</taxon>
        <taxon>Gunneridae</taxon>
        <taxon>Pentapetalae</taxon>
        <taxon>asterids</taxon>
        <taxon>lamiids</taxon>
        <taxon>Solanales</taxon>
        <taxon>Solanaceae</taxon>
        <taxon>Solanoideae</taxon>
        <taxon>Solaneae</taxon>
        <taxon>Solanum</taxon>
    </lineage>
</organism>
<evidence type="ECO:0000313" key="1">
    <source>
        <dbReference type="EMBL" id="KAG5570538.1"/>
    </source>
</evidence>
<protein>
    <submittedName>
        <fullName evidence="1">Uncharacterized protein</fullName>
    </submittedName>
</protein>
<dbReference type="EMBL" id="JACXVP010000012">
    <property type="protein sequence ID" value="KAG5570538.1"/>
    <property type="molecule type" value="Genomic_DNA"/>
</dbReference>
<reference evidence="1 2" key="1">
    <citation type="submission" date="2020-09" db="EMBL/GenBank/DDBJ databases">
        <title>De no assembly of potato wild relative species, Solanum commersonii.</title>
        <authorList>
            <person name="Cho K."/>
        </authorList>
    </citation>
    <scope>NUCLEOTIDE SEQUENCE [LARGE SCALE GENOMIC DNA]</scope>
    <source>
        <strain evidence="1">LZ3.2</strain>
        <tissue evidence="1">Leaf</tissue>
    </source>
</reference>
<dbReference type="OrthoDB" id="10585051at2759"/>
<dbReference type="AlphaFoldDB" id="A0A9J5W4V4"/>
<dbReference type="Proteomes" id="UP000824120">
    <property type="component" value="Chromosome 12"/>
</dbReference>
<keyword evidence="2" id="KW-1185">Reference proteome</keyword>
<gene>
    <name evidence="1" type="ORF">H5410_060304</name>
</gene>
<accession>A0A9J5W4V4</accession>
<proteinExistence type="predicted"/>
<sequence>MSITSFFMKEADLLAFTFHLDELCYTLDEKVLKVSIVSLYVLVTISDNATVHAIGSWANATNEEALLGWDKWYWNRFDTYKHHHIVKCREICNKVREDGWNSCCQFRVYQPYPWHTNDTKAGAQAKEPFQWNFIVKIKVVLLASSIVPDKHDSQEGKREHKGDPSSLWNLNECRRQVDTFDEPE</sequence>
<comment type="caution">
    <text evidence="1">The sequence shown here is derived from an EMBL/GenBank/DDBJ whole genome shotgun (WGS) entry which is preliminary data.</text>
</comment>